<dbReference type="PANTHER" id="PTHR42655">
    <property type="entry name" value="GLYCOGEN PHOSPHORYLASE"/>
    <property type="match status" value="1"/>
</dbReference>
<dbReference type="PANTHER" id="PTHR42655:SF1">
    <property type="entry name" value="GLYCOGEN PHOSPHORYLASE"/>
    <property type="match status" value="1"/>
</dbReference>
<dbReference type="GO" id="GO:0030170">
    <property type="term" value="F:pyridoxal phosphate binding"/>
    <property type="evidence" value="ECO:0007669"/>
    <property type="project" value="InterPro"/>
</dbReference>
<gene>
    <name evidence="6" type="ORF">LO50_13500</name>
</gene>
<evidence type="ECO:0000256" key="3">
    <source>
        <dbReference type="ARBA" id="ARBA00022533"/>
    </source>
</evidence>
<dbReference type="InterPro" id="IPR011834">
    <property type="entry name" value="Agluc_phsphrylas"/>
</dbReference>
<dbReference type="EMBL" id="JXXD01000122">
    <property type="protein sequence ID" value="KIZ35413.1"/>
    <property type="molecule type" value="Genomic_DNA"/>
</dbReference>
<evidence type="ECO:0000256" key="4">
    <source>
        <dbReference type="PIRSR" id="PIRSR000460-1"/>
    </source>
</evidence>
<dbReference type="Gene3D" id="3.40.50.2000">
    <property type="entry name" value="Glycogen Phosphorylase B"/>
    <property type="match status" value="3"/>
</dbReference>
<accession>A0A0D7E3J6</accession>
<organism evidence="6 7">
    <name type="scientific">Stutzerimonas stutzeri</name>
    <name type="common">Pseudomonas stutzeri</name>
    <dbReference type="NCBI Taxonomy" id="316"/>
    <lineage>
        <taxon>Bacteria</taxon>
        <taxon>Pseudomonadati</taxon>
        <taxon>Pseudomonadota</taxon>
        <taxon>Gammaproteobacteria</taxon>
        <taxon>Pseudomonadales</taxon>
        <taxon>Pseudomonadaceae</taxon>
        <taxon>Stutzerimonas</taxon>
    </lineage>
</organism>
<dbReference type="Proteomes" id="UP000032439">
    <property type="component" value="Unassembled WGS sequence"/>
</dbReference>
<comment type="catalytic activity">
    <reaction evidence="1">
        <text>[(1-&gt;4)-alpha-D-glucosyl](n) + phosphate = [(1-&gt;4)-alpha-D-glucosyl](n-1) + alpha-D-glucose 1-phosphate</text>
        <dbReference type="Rhea" id="RHEA:41732"/>
        <dbReference type="Rhea" id="RHEA-COMP:9584"/>
        <dbReference type="Rhea" id="RHEA-COMP:9586"/>
        <dbReference type="ChEBI" id="CHEBI:15444"/>
        <dbReference type="ChEBI" id="CHEBI:43474"/>
        <dbReference type="ChEBI" id="CHEBI:58601"/>
        <dbReference type="EC" id="2.4.1.1"/>
    </reaction>
</comment>
<dbReference type="RefSeq" id="WP_044315317.1">
    <property type="nucleotide sequence ID" value="NZ_JXXD01000122.1"/>
</dbReference>
<reference evidence="6 7" key="1">
    <citation type="submission" date="2014-11" db="EMBL/GenBank/DDBJ databases">
        <title>Genomics and ecophysiology of heterotrophic nitrogen fixing bacteria isolated from estuarine surface water.</title>
        <authorList>
            <person name="Bentzon-Tilia M."/>
            <person name="Severin I."/>
            <person name="Hansen L.H."/>
            <person name="Riemann L."/>
        </authorList>
    </citation>
    <scope>NUCLEOTIDE SEQUENCE [LARGE SCALE GENOMIC DNA]</scope>
    <source>
        <strain evidence="6 7">BAL361</strain>
    </source>
</reference>
<dbReference type="Pfam" id="PF00343">
    <property type="entry name" value="Phosphorylase"/>
    <property type="match status" value="1"/>
</dbReference>
<dbReference type="InterPro" id="IPR000811">
    <property type="entry name" value="Glyco_trans_35"/>
</dbReference>
<dbReference type="InterPro" id="IPR052182">
    <property type="entry name" value="Glycogen/Maltodextrin_Phosph"/>
</dbReference>
<sequence>MTPASERPAITPETLRQLAFDQSIRWTSQNDDLWQLIDNDLWQLTRNPSMVLSTVPEQKLQALLQRAECHRLVEGIVEAQQARLERPTWFASQGHGDRSYSEQLARVAYFSMEYMLSEALPIYSGGLGNVAGDQLKAANDLGVPITAVGMLWQHGYFRQSIGPDGRQQALYPVNDTRQMPIEPLLDTSGTALRFAIQLPGVQIWLRGWQARVGRHRLLLLDTNDPANPPIARLITSELYGGDNEMRLRQELVLGIGGWRLLEAAGLQADVLHLNDGHAAFAVLERARSYMARERVSFDVALHATRAGNLFTTHTPVEAGFDRFPPELLSKYLERYAEYELGIPLQSLLAMGRKHAHDPHEPFNMAYLATRGAGAVNAVSQLHGRTSRYIFRELYPRWPLESVPIGHVTNGIHLPTWVSPDAEAHWYELHGDEIPWRGTDQASVDDLLAQVDDRWLWQIRQHARGELLSFVRSHLARSLAVHGASPAEIEFAGSRLHPQRLTLGFARRFAAYKRPNLLLQDPERLARLLTHRDYPVQLLVAGKAHPADRAGQALLCEWQQFAARPDIAGHVVFLEDYDMRIARHMVQGVDVWLNTPRRPWEASGTSGMKVLANGGLNLSQLDGWWAEAYAADLGWAVGDGLEHEPEHDAADAEQLYRLLEEQVVPCFYQRDQQDIPTAWVKRMRRSMSALVERFSADRTVREYTERYYLPLSGSYRQRCADGSALASEMLRRITSLRSYWHELAFEQFEWRREGDAQHIEARLHLGRIEPEQIAVQLFAESQGAEPANVHTLQLQHHEGSYATFRTELSTQRPEADYTARVVPSTALGLAVPLELPLILWQR</sequence>
<dbReference type="GO" id="GO:0005975">
    <property type="term" value="P:carbohydrate metabolic process"/>
    <property type="evidence" value="ECO:0007669"/>
    <property type="project" value="InterPro"/>
</dbReference>
<protein>
    <submittedName>
        <fullName evidence="6">Alpha-glucan phosphorylase</fullName>
    </submittedName>
</protein>
<dbReference type="PATRIC" id="fig|316.110.peg.523"/>
<dbReference type="Pfam" id="PF11897">
    <property type="entry name" value="DUF3417"/>
    <property type="match status" value="1"/>
</dbReference>
<comment type="similarity">
    <text evidence="2">Belongs to the glycogen phosphorylase family.</text>
</comment>
<evidence type="ECO:0000313" key="7">
    <source>
        <dbReference type="Proteomes" id="UP000032439"/>
    </source>
</evidence>
<proteinExistence type="inferred from homology"/>
<dbReference type="PIRSF" id="PIRSF000460">
    <property type="entry name" value="Pprylas_GlgP"/>
    <property type="match status" value="1"/>
</dbReference>
<evidence type="ECO:0000259" key="5">
    <source>
        <dbReference type="Pfam" id="PF11897"/>
    </source>
</evidence>
<dbReference type="AlphaFoldDB" id="A0A0D7E3J6"/>
<keyword evidence="4" id="KW-0663">Pyridoxal phosphate</keyword>
<comment type="caution">
    <text evidence="6">The sequence shown here is derived from an EMBL/GenBank/DDBJ whole genome shotgun (WGS) entry which is preliminary data.</text>
</comment>
<keyword evidence="3" id="KW-0021">Allosteric enzyme</keyword>
<feature type="domain" description="DUF3417" evidence="5">
    <location>
        <begin position="14"/>
        <end position="120"/>
    </location>
</feature>
<name>A0A0D7E3J6_STUST</name>
<evidence type="ECO:0000256" key="2">
    <source>
        <dbReference type="ARBA" id="ARBA00006047"/>
    </source>
</evidence>
<evidence type="ECO:0000256" key="1">
    <source>
        <dbReference type="ARBA" id="ARBA00001275"/>
    </source>
</evidence>
<dbReference type="SUPFAM" id="SSF53756">
    <property type="entry name" value="UDP-Glycosyltransferase/glycogen phosphorylase"/>
    <property type="match status" value="1"/>
</dbReference>
<evidence type="ECO:0000313" key="6">
    <source>
        <dbReference type="EMBL" id="KIZ35413.1"/>
    </source>
</evidence>
<dbReference type="NCBIfam" id="TIGR02094">
    <property type="entry name" value="more_P_ylases"/>
    <property type="match status" value="1"/>
</dbReference>
<feature type="modified residue" description="N6-(pyridoxal phosphate)lysine" evidence="4">
    <location>
        <position position="608"/>
    </location>
</feature>
<dbReference type="InterPro" id="IPR024517">
    <property type="entry name" value="Glycogen_phosphorylase_DUF3417"/>
</dbReference>
<dbReference type="GO" id="GO:0008184">
    <property type="term" value="F:glycogen phosphorylase activity"/>
    <property type="evidence" value="ECO:0007669"/>
    <property type="project" value="InterPro"/>
</dbReference>